<dbReference type="SUPFAM" id="SSF50494">
    <property type="entry name" value="Trypsin-like serine proteases"/>
    <property type="match status" value="1"/>
</dbReference>
<keyword evidence="4" id="KW-0720">Serine protease</keyword>
<protein>
    <submittedName>
        <fullName evidence="6">Serine protease HtrA</fullName>
    </submittedName>
</protein>
<dbReference type="RefSeq" id="WP_238235905.1">
    <property type="nucleotide sequence ID" value="NZ_BPQQ01000034.1"/>
</dbReference>
<accession>A0ABQ4SH37</accession>
<dbReference type="Pfam" id="PF13365">
    <property type="entry name" value="Trypsin_2"/>
    <property type="match status" value="1"/>
</dbReference>
<dbReference type="Gene3D" id="2.40.10.120">
    <property type="match status" value="1"/>
</dbReference>
<dbReference type="PRINTS" id="PR00834">
    <property type="entry name" value="PROTEASES2C"/>
</dbReference>
<dbReference type="InterPro" id="IPR001478">
    <property type="entry name" value="PDZ"/>
</dbReference>
<keyword evidence="7" id="KW-1185">Reference proteome</keyword>
<reference evidence="6" key="2">
    <citation type="submission" date="2021-08" db="EMBL/GenBank/DDBJ databases">
        <authorList>
            <person name="Tani A."/>
            <person name="Ola A."/>
            <person name="Ogura Y."/>
            <person name="Katsura K."/>
            <person name="Hayashi T."/>
        </authorList>
    </citation>
    <scope>NUCLEOTIDE SEQUENCE</scope>
    <source>
        <strain evidence="6">DSM 17168</strain>
    </source>
</reference>
<evidence type="ECO:0000259" key="5">
    <source>
        <dbReference type="PROSITE" id="PS50106"/>
    </source>
</evidence>
<dbReference type="Pfam" id="PF13180">
    <property type="entry name" value="PDZ_2"/>
    <property type="match status" value="1"/>
</dbReference>
<evidence type="ECO:0000313" key="6">
    <source>
        <dbReference type="EMBL" id="GJE01100.1"/>
    </source>
</evidence>
<reference evidence="6" key="1">
    <citation type="journal article" date="2021" name="Front. Microbiol.">
        <title>Comprehensive Comparative Genomics and Phenotyping of Methylobacterium Species.</title>
        <authorList>
            <person name="Alessa O."/>
            <person name="Ogura Y."/>
            <person name="Fujitani Y."/>
            <person name="Takami H."/>
            <person name="Hayashi T."/>
            <person name="Sahin N."/>
            <person name="Tani A."/>
        </authorList>
    </citation>
    <scope>NUCLEOTIDE SEQUENCE</scope>
    <source>
        <strain evidence="6">DSM 17168</strain>
    </source>
</reference>
<dbReference type="InterPro" id="IPR001940">
    <property type="entry name" value="Peptidase_S1C"/>
</dbReference>
<evidence type="ECO:0000256" key="3">
    <source>
        <dbReference type="ARBA" id="ARBA00022801"/>
    </source>
</evidence>
<dbReference type="PANTHER" id="PTHR22939">
    <property type="entry name" value="SERINE PROTEASE FAMILY S1C HTRA-RELATED"/>
    <property type="match status" value="1"/>
</dbReference>
<evidence type="ECO:0000313" key="7">
    <source>
        <dbReference type="Proteomes" id="UP001055153"/>
    </source>
</evidence>
<comment type="caution">
    <text evidence="6">The sequence shown here is derived from an EMBL/GenBank/DDBJ whole genome shotgun (WGS) entry which is preliminary data.</text>
</comment>
<dbReference type="SUPFAM" id="SSF50156">
    <property type="entry name" value="PDZ domain-like"/>
    <property type="match status" value="1"/>
</dbReference>
<dbReference type="PANTHER" id="PTHR22939:SF129">
    <property type="entry name" value="SERINE PROTEASE HTRA2, MITOCHONDRIAL"/>
    <property type="match status" value="1"/>
</dbReference>
<dbReference type="PROSITE" id="PS50106">
    <property type="entry name" value="PDZ"/>
    <property type="match status" value="1"/>
</dbReference>
<evidence type="ECO:0000256" key="4">
    <source>
        <dbReference type="ARBA" id="ARBA00022825"/>
    </source>
</evidence>
<comment type="similarity">
    <text evidence="1">Belongs to the peptidase S1C family.</text>
</comment>
<proteinExistence type="inferred from homology"/>
<organism evidence="6 7">
    <name type="scientific">Methylobacterium isbiliense</name>
    <dbReference type="NCBI Taxonomy" id="315478"/>
    <lineage>
        <taxon>Bacteria</taxon>
        <taxon>Pseudomonadati</taxon>
        <taxon>Pseudomonadota</taxon>
        <taxon>Alphaproteobacteria</taxon>
        <taxon>Hyphomicrobiales</taxon>
        <taxon>Methylobacteriaceae</taxon>
        <taxon>Methylobacterium</taxon>
    </lineage>
</organism>
<feature type="domain" description="PDZ" evidence="5">
    <location>
        <begin position="207"/>
        <end position="282"/>
    </location>
</feature>
<gene>
    <name evidence="6" type="primary">htrA_2</name>
    <name evidence="6" type="ORF">GMJLKIPL_3029</name>
</gene>
<dbReference type="SMART" id="SM00228">
    <property type="entry name" value="PDZ"/>
    <property type="match status" value="1"/>
</dbReference>
<dbReference type="InterPro" id="IPR009003">
    <property type="entry name" value="Peptidase_S1_PA"/>
</dbReference>
<keyword evidence="2 6" id="KW-0645">Protease</keyword>
<dbReference type="GO" id="GO:0008233">
    <property type="term" value="F:peptidase activity"/>
    <property type="evidence" value="ECO:0007669"/>
    <property type="project" value="UniProtKB-KW"/>
</dbReference>
<keyword evidence="3" id="KW-0378">Hydrolase</keyword>
<dbReference type="GO" id="GO:0006508">
    <property type="term" value="P:proteolysis"/>
    <property type="evidence" value="ECO:0007669"/>
    <property type="project" value="UniProtKB-KW"/>
</dbReference>
<dbReference type="EMBL" id="BPQQ01000034">
    <property type="protein sequence ID" value="GJE01100.1"/>
    <property type="molecule type" value="Genomic_DNA"/>
</dbReference>
<name>A0ABQ4SH37_9HYPH</name>
<dbReference type="Proteomes" id="UP001055153">
    <property type="component" value="Unassembled WGS sequence"/>
</dbReference>
<evidence type="ECO:0000256" key="2">
    <source>
        <dbReference type="ARBA" id="ARBA00022670"/>
    </source>
</evidence>
<dbReference type="InterPro" id="IPR036034">
    <property type="entry name" value="PDZ_sf"/>
</dbReference>
<evidence type="ECO:0000256" key="1">
    <source>
        <dbReference type="ARBA" id="ARBA00010541"/>
    </source>
</evidence>
<sequence>MSDPASPIQGSPLQAFSQDLAGLVARAAPSVVAVRSHRRRASGFVWRPGLVVTADEALAEEGEITVETADGASLPATLAGRDPSTDIALLRVARSDLPAAPLALGTVAAGALAVAVGRSDGAPTAALGLVSRVSGPWRSLRGGEIDARIDLDLALRRSAEGGLALDPSGRVIGMAVFGPRRRVLVIPAATVARVAPVLDARGRVPLGYLGLGLQAVRREDRGTGLMVMSVEPGGPGARADLRQGDVILAWNGEPVRGLQALQGLLGPGSVGTVVTLALSRGGSPHEAALTIGERP</sequence>
<dbReference type="Gene3D" id="2.30.42.10">
    <property type="match status" value="1"/>
</dbReference>